<protein>
    <recommendedName>
        <fullName evidence="1">DUF1330 domain-containing protein</fullName>
    </recommendedName>
</protein>
<dbReference type="Gene3D" id="3.30.70.100">
    <property type="match status" value="1"/>
</dbReference>
<dbReference type="EMBL" id="LT559118">
    <property type="protein sequence ID" value="SBO97150.1"/>
    <property type="molecule type" value="Genomic_DNA"/>
</dbReference>
<evidence type="ECO:0000313" key="2">
    <source>
        <dbReference type="EMBL" id="SBO97150.1"/>
    </source>
</evidence>
<proteinExistence type="predicted"/>
<evidence type="ECO:0000259" key="1">
    <source>
        <dbReference type="Pfam" id="PF07045"/>
    </source>
</evidence>
<dbReference type="AlphaFoldDB" id="A0A1M4EEA8"/>
<dbReference type="InterPro" id="IPR011008">
    <property type="entry name" value="Dimeric_a/b-barrel"/>
</dbReference>
<name>A0A1M4EEA8_9ACTN</name>
<organism evidence="2">
    <name type="scientific">Nonomuraea gerenzanensis</name>
    <dbReference type="NCBI Taxonomy" id="93944"/>
    <lineage>
        <taxon>Bacteria</taxon>
        <taxon>Bacillati</taxon>
        <taxon>Actinomycetota</taxon>
        <taxon>Actinomycetes</taxon>
        <taxon>Streptosporangiales</taxon>
        <taxon>Streptosporangiaceae</taxon>
        <taxon>Nonomuraea</taxon>
    </lineage>
</organism>
<dbReference type="Pfam" id="PF07045">
    <property type="entry name" value="DUF1330"/>
    <property type="match status" value="1"/>
</dbReference>
<reference evidence="2" key="1">
    <citation type="submission" date="2016-04" db="EMBL/GenBank/DDBJ databases">
        <authorList>
            <person name="Evans L.H."/>
            <person name="Alamgir A."/>
            <person name="Owens N."/>
            <person name="Weber N.D."/>
            <person name="Virtaneva K."/>
            <person name="Barbian K."/>
            <person name="Babar A."/>
            <person name="Rosenke K."/>
        </authorList>
    </citation>
    <scope>NUCLEOTIDE SEQUENCE</scope>
    <source>
        <strain evidence="2">Nono1</strain>
    </source>
</reference>
<dbReference type="PANTHER" id="PTHR41521">
    <property type="match status" value="1"/>
</dbReference>
<sequence>MVISVTPDDEEKFRQYEAATLEVVGRYGGAPVARDAQPLVWESDADPALAVILRFDSKQAAEAFYHSEEYAPLKAFRHTFAEAHALVIEGL</sequence>
<dbReference type="InterPro" id="IPR010753">
    <property type="entry name" value="DUF1330"/>
</dbReference>
<accession>A0A1M4EEA8</accession>
<dbReference type="SUPFAM" id="SSF54909">
    <property type="entry name" value="Dimeric alpha+beta barrel"/>
    <property type="match status" value="1"/>
</dbReference>
<gene>
    <name evidence="2" type="ORF">BN4615_P6666</name>
</gene>
<dbReference type="PANTHER" id="PTHR41521:SF4">
    <property type="entry name" value="BLR0684 PROTEIN"/>
    <property type="match status" value="1"/>
</dbReference>
<feature type="domain" description="DUF1330" evidence="1">
    <location>
        <begin position="2"/>
        <end position="91"/>
    </location>
</feature>